<dbReference type="AlphaFoldDB" id="A0A9D9EE73"/>
<organism evidence="7 8">
    <name type="scientific">Candidatus Enterocola intestinipullorum</name>
    <dbReference type="NCBI Taxonomy" id="2840783"/>
    <lineage>
        <taxon>Bacteria</taxon>
        <taxon>Pseudomonadati</taxon>
        <taxon>Bacteroidota</taxon>
        <taxon>Bacteroidia</taxon>
        <taxon>Bacteroidales</taxon>
        <taxon>Candidatus Enterocola</taxon>
    </lineage>
</organism>
<keyword evidence="6 7" id="KW-0012">Acyltransferase</keyword>
<evidence type="ECO:0000313" key="8">
    <source>
        <dbReference type="Proteomes" id="UP000823637"/>
    </source>
</evidence>
<dbReference type="Pfam" id="PF03279">
    <property type="entry name" value="Lip_A_acyltrans"/>
    <property type="match status" value="1"/>
</dbReference>
<keyword evidence="4" id="KW-0808">Transferase</keyword>
<evidence type="ECO:0000256" key="6">
    <source>
        <dbReference type="ARBA" id="ARBA00023315"/>
    </source>
</evidence>
<sequence>METFLSIVSRLPMRVLYWFADMAYPVLYHIIRYRKDVVRKNLAVSFPGKTPSELKALEKRFYKYFCDAVVEMVKLYSLDEEEVRKRFVFKNAGQLSEDLKAGKSYILLMSHHCNWEYLTSVPLWLTKDIFGSHVYKRLVDSRFDNIMVKMRDRFGSHSIEDKKLFRTLAVERKKGKPIATGFLADQSPMPDGLNYWCTFLNHEHTPFLDSPERVARTFGFGMYYFETKKLRRGYYECNIVKMCDNVADTPEHQVTAQYARMLEKTVQGQPECYLWTHNRWKFTDRYEGKDERLRCHNS</sequence>
<evidence type="ECO:0000256" key="4">
    <source>
        <dbReference type="ARBA" id="ARBA00022679"/>
    </source>
</evidence>
<name>A0A9D9EE73_9BACT</name>
<reference evidence="7" key="2">
    <citation type="journal article" date="2021" name="PeerJ">
        <title>Extensive microbial diversity within the chicken gut microbiome revealed by metagenomics and culture.</title>
        <authorList>
            <person name="Gilroy R."/>
            <person name="Ravi A."/>
            <person name="Getino M."/>
            <person name="Pursley I."/>
            <person name="Horton D.L."/>
            <person name="Alikhan N.F."/>
            <person name="Baker D."/>
            <person name="Gharbi K."/>
            <person name="Hall N."/>
            <person name="Watson M."/>
            <person name="Adriaenssens E.M."/>
            <person name="Foster-Nyarko E."/>
            <person name="Jarju S."/>
            <person name="Secka A."/>
            <person name="Antonio M."/>
            <person name="Oren A."/>
            <person name="Chaudhuri R.R."/>
            <person name="La Ragione R."/>
            <person name="Hildebrand F."/>
            <person name="Pallen M.J."/>
        </authorList>
    </citation>
    <scope>NUCLEOTIDE SEQUENCE</scope>
    <source>
        <strain evidence="7">D3-1215</strain>
    </source>
</reference>
<protein>
    <submittedName>
        <fullName evidence="7">Lysophospholipid acyltransferase family protein</fullName>
    </submittedName>
</protein>
<comment type="caution">
    <text evidence="7">The sequence shown here is derived from an EMBL/GenBank/DDBJ whole genome shotgun (WGS) entry which is preliminary data.</text>
</comment>
<dbReference type="Proteomes" id="UP000823637">
    <property type="component" value="Unassembled WGS sequence"/>
</dbReference>
<dbReference type="EMBL" id="JADIMR010000002">
    <property type="protein sequence ID" value="MBO8446134.1"/>
    <property type="molecule type" value="Genomic_DNA"/>
</dbReference>
<dbReference type="InterPro" id="IPR004960">
    <property type="entry name" value="LipA_acyltrans"/>
</dbReference>
<dbReference type="GO" id="GO:0016746">
    <property type="term" value="F:acyltransferase activity"/>
    <property type="evidence" value="ECO:0007669"/>
    <property type="project" value="UniProtKB-KW"/>
</dbReference>
<evidence type="ECO:0000256" key="3">
    <source>
        <dbReference type="ARBA" id="ARBA00022519"/>
    </source>
</evidence>
<accession>A0A9D9EE73</accession>
<keyword evidence="3" id="KW-0997">Cell inner membrane</keyword>
<evidence type="ECO:0000313" key="7">
    <source>
        <dbReference type="EMBL" id="MBO8446134.1"/>
    </source>
</evidence>
<dbReference type="PANTHER" id="PTHR30606">
    <property type="entry name" value="LIPID A BIOSYNTHESIS LAUROYL ACYLTRANSFERASE"/>
    <property type="match status" value="1"/>
</dbReference>
<dbReference type="GO" id="GO:0009247">
    <property type="term" value="P:glycolipid biosynthetic process"/>
    <property type="evidence" value="ECO:0007669"/>
    <property type="project" value="UniProtKB-ARBA"/>
</dbReference>
<proteinExistence type="predicted"/>
<reference evidence="7" key="1">
    <citation type="submission" date="2020-10" db="EMBL/GenBank/DDBJ databases">
        <authorList>
            <person name="Gilroy R."/>
        </authorList>
    </citation>
    <scope>NUCLEOTIDE SEQUENCE</scope>
    <source>
        <strain evidence="7">D3-1215</strain>
    </source>
</reference>
<evidence type="ECO:0000256" key="5">
    <source>
        <dbReference type="ARBA" id="ARBA00023136"/>
    </source>
</evidence>
<keyword evidence="2" id="KW-1003">Cell membrane</keyword>
<gene>
    <name evidence="7" type="ORF">IAC32_00075</name>
</gene>
<evidence type="ECO:0000256" key="1">
    <source>
        <dbReference type="ARBA" id="ARBA00004533"/>
    </source>
</evidence>
<keyword evidence="5" id="KW-0472">Membrane</keyword>
<comment type="subcellular location">
    <subcellularLocation>
        <location evidence="1">Cell inner membrane</location>
    </subcellularLocation>
</comment>
<dbReference type="GO" id="GO:0005886">
    <property type="term" value="C:plasma membrane"/>
    <property type="evidence" value="ECO:0007669"/>
    <property type="project" value="UniProtKB-SubCell"/>
</dbReference>
<evidence type="ECO:0000256" key="2">
    <source>
        <dbReference type="ARBA" id="ARBA00022475"/>
    </source>
</evidence>
<dbReference type="CDD" id="cd07984">
    <property type="entry name" value="LPLAT_LABLAT-like"/>
    <property type="match status" value="1"/>
</dbReference>
<dbReference type="PANTHER" id="PTHR30606:SF10">
    <property type="entry name" value="PHOSPHATIDYLINOSITOL MANNOSIDE ACYLTRANSFERASE"/>
    <property type="match status" value="1"/>
</dbReference>